<name>A0ABZ2NK20_9BACI</name>
<protein>
    <submittedName>
        <fullName evidence="2">DUF3885 domain-containing protein</fullName>
    </submittedName>
</protein>
<gene>
    <name evidence="2" type="ORF">WCV65_03320</name>
</gene>
<evidence type="ECO:0000313" key="3">
    <source>
        <dbReference type="Proteomes" id="UP001377337"/>
    </source>
</evidence>
<accession>A0ABZ2NK20</accession>
<dbReference type="Proteomes" id="UP001377337">
    <property type="component" value="Chromosome"/>
</dbReference>
<keyword evidence="3" id="KW-1185">Reference proteome</keyword>
<evidence type="ECO:0000313" key="2">
    <source>
        <dbReference type="EMBL" id="WXB97550.1"/>
    </source>
</evidence>
<feature type="domain" description="DUF3885" evidence="1">
    <location>
        <begin position="3"/>
        <end position="196"/>
    </location>
</feature>
<sequence length="206" mass="24936">MITNFFKAYFKGLSLSPGLFYSWEQSIRFELWAHSNSNEEPCFQQMHERAITLFNRVFAEEDDILFITDVYGSSTFHLNVYPKYIKQRQQLYKLQHSVLKRGSEEDGVTHRYLLPCKKYDIRYTKLLKAIGYKDFRHPSTILKTKPQIGYDLYFVNLSKKMIFHMYDDQGCDVLGSDKETIRFLYEEYRDWLLEYNREEMDRVFKR</sequence>
<dbReference type="InterPro" id="IPR024976">
    <property type="entry name" value="DUF3885"/>
</dbReference>
<dbReference type="Pfam" id="PF13021">
    <property type="entry name" value="DUF3885"/>
    <property type="match status" value="1"/>
</dbReference>
<dbReference type="RefSeq" id="WP_338780044.1">
    <property type="nucleotide sequence ID" value="NZ_CP147407.1"/>
</dbReference>
<organism evidence="2 3">
    <name type="scientific">Metabacillus sediminis</name>
    <dbReference type="NCBI Taxonomy" id="3117746"/>
    <lineage>
        <taxon>Bacteria</taxon>
        <taxon>Bacillati</taxon>
        <taxon>Bacillota</taxon>
        <taxon>Bacilli</taxon>
        <taxon>Bacillales</taxon>
        <taxon>Bacillaceae</taxon>
        <taxon>Metabacillus</taxon>
    </lineage>
</organism>
<proteinExistence type="predicted"/>
<evidence type="ECO:0000259" key="1">
    <source>
        <dbReference type="Pfam" id="PF13021"/>
    </source>
</evidence>
<dbReference type="EMBL" id="CP147407">
    <property type="protein sequence ID" value="WXB97550.1"/>
    <property type="molecule type" value="Genomic_DNA"/>
</dbReference>
<reference evidence="2 3" key="1">
    <citation type="submission" date="2024-02" db="EMBL/GenBank/DDBJ databases">
        <title>Seven novel Bacillus-like species.</title>
        <authorList>
            <person name="Liu G."/>
        </authorList>
    </citation>
    <scope>NUCLEOTIDE SEQUENCE [LARGE SCALE GENOMIC DNA]</scope>
    <source>
        <strain evidence="2 3">FJAT-52054</strain>
    </source>
</reference>